<dbReference type="GO" id="GO:0016887">
    <property type="term" value="F:ATP hydrolysis activity"/>
    <property type="evidence" value="ECO:0007669"/>
    <property type="project" value="RHEA"/>
</dbReference>
<dbReference type="Pfam" id="PF12462">
    <property type="entry name" value="Helicase_IV_N"/>
    <property type="match status" value="1"/>
</dbReference>
<dbReference type="EC" id="5.6.2.4" evidence="8"/>
<dbReference type="Gene3D" id="1.10.10.160">
    <property type="match status" value="1"/>
</dbReference>
<organism evidence="12 13">
    <name type="scientific">Tatumella ptyseos ATCC 33301</name>
    <dbReference type="NCBI Taxonomy" id="1005995"/>
    <lineage>
        <taxon>Bacteria</taxon>
        <taxon>Pseudomonadati</taxon>
        <taxon>Pseudomonadota</taxon>
        <taxon>Gammaproteobacteria</taxon>
        <taxon>Enterobacterales</taxon>
        <taxon>Erwiniaceae</taxon>
        <taxon>Tatumella</taxon>
    </lineage>
</organism>
<dbReference type="GO" id="GO:0005829">
    <property type="term" value="C:cytosol"/>
    <property type="evidence" value="ECO:0007669"/>
    <property type="project" value="TreeGrafter"/>
</dbReference>
<comment type="caution">
    <text evidence="12">The sequence shown here is derived from an EMBL/GenBank/DDBJ whole genome shotgun (WGS) entry which is preliminary data.</text>
</comment>
<dbReference type="NCBIfam" id="NF008276">
    <property type="entry name" value="PRK11054.1"/>
    <property type="match status" value="1"/>
</dbReference>
<evidence type="ECO:0000256" key="5">
    <source>
        <dbReference type="ARBA" id="ARBA00022840"/>
    </source>
</evidence>
<dbReference type="Gene3D" id="3.40.50.300">
    <property type="entry name" value="P-loop containing nucleotide triphosphate hydrolases"/>
    <property type="match status" value="2"/>
</dbReference>
<dbReference type="EMBL" id="JMPR01000039">
    <property type="protein sequence ID" value="KFD18157.1"/>
    <property type="molecule type" value="Genomic_DNA"/>
</dbReference>
<dbReference type="FunFam" id="3.40.50.300:FF:000975">
    <property type="entry name" value="DNA helicase"/>
    <property type="match status" value="1"/>
</dbReference>
<dbReference type="AlphaFoldDB" id="A0A085JCG1"/>
<proteinExistence type="inferred from homology"/>
<comment type="catalytic activity">
    <reaction evidence="7">
        <text>Couples ATP hydrolysis with the unwinding of duplex DNA by translocating in the 3'-5' direction.</text>
        <dbReference type="EC" id="5.6.2.4"/>
    </reaction>
</comment>
<evidence type="ECO:0000256" key="9">
    <source>
        <dbReference type="ARBA" id="ARBA00048988"/>
    </source>
</evidence>
<dbReference type="InterPro" id="IPR014016">
    <property type="entry name" value="UvrD-like_ATP-bd"/>
</dbReference>
<dbReference type="PANTHER" id="PTHR11070:SF63">
    <property type="entry name" value="DNA HELICASE IV"/>
    <property type="match status" value="1"/>
</dbReference>
<protein>
    <recommendedName>
        <fullName evidence="8">DNA 3'-5' helicase</fullName>
        <ecNumber evidence="8">5.6.2.4</ecNumber>
    </recommendedName>
</protein>
<evidence type="ECO:0000256" key="4">
    <source>
        <dbReference type="ARBA" id="ARBA00022806"/>
    </source>
</evidence>
<comment type="similarity">
    <text evidence="1">Belongs to the helicase family. UvrD subfamily.</text>
</comment>
<dbReference type="PANTHER" id="PTHR11070">
    <property type="entry name" value="UVRD / RECB / PCRA DNA HELICASE FAMILY MEMBER"/>
    <property type="match status" value="1"/>
</dbReference>
<gene>
    <name evidence="12" type="primary">helD</name>
    <name evidence="12" type="ORF">GTPT_2692</name>
</gene>
<dbReference type="InterPro" id="IPR013986">
    <property type="entry name" value="DExx_box_DNA_helicase_dom_sf"/>
</dbReference>
<keyword evidence="6" id="KW-0413">Isomerase</keyword>
<reference evidence="12 13" key="1">
    <citation type="submission" date="2014-05" db="EMBL/GenBank/DDBJ databases">
        <title>ATOL: Assembling a taxonomically balanced genome-scale reconstruction of the evolutionary history of the Enterobacteriaceae.</title>
        <authorList>
            <person name="Plunkett G.III."/>
            <person name="Neeno-Eckwall E.C."/>
            <person name="Glasner J.D."/>
            <person name="Perna N.T."/>
        </authorList>
    </citation>
    <scope>NUCLEOTIDE SEQUENCE [LARGE SCALE GENOMIC DNA]</scope>
    <source>
        <strain evidence="12 13">ATCC 33301</strain>
    </source>
</reference>
<dbReference type="Pfam" id="PF13361">
    <property type="entry name" value="UvrD_C"/>
    <property type="match status" value="1"/>
</dbReference>
<evidence type="ECO:0000313" key="13">
    <source>
        <dbReference type="Proteomes" id="UP000028602"/>
    </source>
</evidence>
<keyword evidence="4 10" id="KW-0347">Helicase</keyword>
<dbReference type="Proteomes" id="UP000028602">
    <property type="component" value="Unassembled WGS sequence"/>
</dbReference>
<dbReference type="Pfam" id="PF00580">
    <property type="entry name" value="UvrD-helicase"/>
    <property type="match status" value="1"/>
</dbReference>
<evidence type="ECO:0000256" key="2">
    <source>
        <dbReference type="ARBA" id="ARBA00022741"/>
    </source>
</evidence>
<evidence type="ECO:0000259" key="11">
    <source>
        <dbReference type="PROSITE" id="PS51198"/>
    </source>
</evidence>
<keyword evidence="2 10" id="KW-0547">Nucleotide-binding</keyword>
<evidence type="ECO:0000256" key="10">
    <source>
        <dbReference type="PROSITE-ProRule" id="PRU00560"/>
    </source>
</evidence>
<dbReference type="SUPFAM" id="SSF52540">
    <property type="entry name" value="P-loop containing nucleoside triphosphate hydrolases"/>
    <property type="match status" value="1"/>
</dbReference>
<evidence type="ECO:0000256" key="3">
    <source>
        <dbReference type="ARBA" id="ARBA00022801"/>
    </source>
</evidence>
<dbReference type="OrthoDB" id="5298826at2"/>
<dbReference type="InterPro" id="IPR027417">
    <property type="entry name" value="P-loop_NTPase"/>
</dbReference>
<evidence type="ECO:0000313" key="12">
    <source>
        <dbReference type="EMBL" id="KFD18157.1"/>
    </source>
</evidence>
<evidence type="ECO:0000256" key="7">
    <source>
        <dbReference type="ARBA" id="ARBA00034617"/>
    </source>
</evidence>
<dbReference type="GO" id="GO:0005524">
    <property type="term" value="F:ATP binding"/>
    <property type="evidence" value="ECO:0007669"/>
    <property type="project" value="UniProtKB-UniRule"/>
</dbReference>
<evidence type="ECO:0000256" key="6">
    <source>
        <dbReference type="ARBA" id="ARBA00023235"/>
    </source>
</evidence>
<dbReference type="eggNOG" id="COG0210">
    <property type="taxonomic scope" value="Bacteria"/>
</dbReference>
<dbReference type="GO" id="GO:0003677">
    <property type="term" value="F:DNA binding"/>
    <property type="evidence" value="ECO:0007669"/>
    <property type="project" value="InterPro"/>
</dbReference>
<name>A0A085JCG1_9GAMM</name>
<dbReference type="PROSITE" id="PS51198">
    <property type="entry name" value="UVRD_HELICASE_ATP_BIND"/>
    <property type="match status" value="1"/>
</dbReference>
<dbReference type="InterPro" id="IPR000212">
    <property type="entry name" value="DNA_helicase_UvrD/REP"/>
</dbReference>
<dbReference type="CDD" id="cd18807">
    <property type="entry name" value="SF1_C_UvrD"/>
    <property type="match status" value="1"/>
</dbReference>
<keyword evidence="13" id="KW-1185">Reference proteome</keyword>
<sequence>MELKATSMGKRLAQHPYNRVRLLPAGVEVSGDRHEYIIPFNQLLGIQCKRGMVWGELEFQLPDNQVVRLHGTEWQETQQFYQHLTNAWQHWTGEMAAVCYQVLSTLHQELLGLLQRDSWLTRADISGVRDKIESRFAALPVPAERITEFESCRPSWFFCQDWLTSAEQQRIERNRQWTEQVMERYGDFFATVGSGPLNPSQCRAVINGEDQLLVLAGAGSGKTSVLAARAAWLLRRNYASADQVLLLSFGREAAREMDQRVQQCTGDTAVTARTFHSLALHIIQQSSNKPPTISALESDAALRRKLLTETWQQQCAQKKSFANGWRQWIEDELAWECADTEFWNDKQLLNRLAGRLEHWVSLIRTHGGSQSVMTEEAPEAIRTLFGKRLKLLAPLLKAWKQHLKEEGAVDFSGLIRQAIALLEKGRFISPWKYILVDEFQDISAQRAGLLHALRKQNKHTGLFVVGDDWQAIYRFAGAEIDLTTRFHDIFGEGDVCVLDQTYRFSQRIGDVANRFIQQNPAQLKKELNSQDKGNKKSVSLLPEEQLEALVNKMSGYAEDDATILILGRYHYLRPALLDIAATRWPRLNLSFMTFHACKGKEADYVIVTGLSDGSDGFPARTPESVIEQGLLPETESFPDAEERRLAYVAMTRARKQLWLLYDKAAPSDFVEELVKLGVPRVRKP</sequence>
<dbReference type="InterPro" id="IPR022161">
    <property type="entry name" value="Helicase_IV_N"/>
</dbReference>
<dbReference type="GO" id="GO:0000725">
    <property type="term" value="P:recombinational repair"/>
    <property type="evidence" value="ECO:0007669"/>
    <property type="project" value="TreeGrafter"/>
</dbReference>
<keyword evidence="3 10" id="KW-0378">Hydrolase</keyword>
<comment type="catalytic activity">
    <reaction evidence="9">
        <text>ATP + H2O = ADP + phosphate + H(+)</text>
        <dbReference type="Rhea" id="RHEA:13065"/>
        <dbReference type="ChEBI" id="CHEBI:15377"/>
        <dbReference type="ChEBI" id="CHEBI:15378"/>
        <dbReference type="ChEBI" id="CHEBI:30616"/>
        <dbReference type="ChEBI" id="CHEBI:43474"/>
        <dbReference type="ChEBI" id="CHEBI:456216"/>
        <dbReference type="EC" id="5.6.2.4"/>
    </reaction>
</comment>
<feature type="binding site" evidence="10">
    <location>
        <begin position="216"/>
        <end position="223"/>
    </location>
    <ligand>
        <name>ATP</name>
        <dbReference type="ChEBI" id="CHEBI:30616"/>
    </ligand>
</feature>
<evidence type="ECO:0000256" key="8">
    <source>
        <dbReference type="ARBA" id="ARBA00034808"/>
    </source>
</evidence>
<dbReference type="InterPro" id="IPR014017">
    <property type="entry name" value="DNA_helicase_UvrD-like_C"/>
</dbReference>
<keyword evidence="5 10" id="KW-0067">ATP-binding</keyword>
<dbReference type="RefSeq" id="WP_029991254.1">
    <property type="nucleotide sequence ID" value="NZ_ATMJ01000046.1"/>
</dbReference>
<accession>A0A085JCG1</accession>
<dbReference type="GO" id="GO:0043138">
    <property type="term" value="F:3'-5' DNA helicase activity"/>
    <property type="evidence" value="ECO:0007669"/>
    <property type="project" value="UniProtKB-EC"/>
</dbReference>
<evidence type="ECO:0000256" key="1">
    <source>
        <dbReference type="ARBA" id="ARBA00009922"/>
    </source>
</evidence>
<dbReference type="CDD" id="cd17932">
    <property type="entry name" value="DEXQc_UvrD"/>
    <property type="match status" value="1"/>
</dbReference>
<feature type="domain" description="UvrD-like helicase ATP-binding" evidence="11">
    <location>
        <begin position="195"/>
        <end position="505"/>
    </location>
</feature>